<evidence type="ECO:0000313" key="4">
    <source>
        <dbReference type="Proteomes" id="UP000657177"/>
    </source>
</evidence>
<dbReference type="SUPFAM" id="SSF82171">
    <property type="entry name" value="DPP6 N-terminal domain-like"/>
    <property type="match status" value="1"/>
</dbReference>
<dbReference type="InterPro" id="IPR011659">
    <property type="entry name" value="WD40"/>
</dbReference>
<keyword evidence="4" id="KW-1185">Reference proteome</keyword>
<proteinExistence type="inferred from homology"/>
<sequence length="342" mass="38170">MKRSKLSLFLLLLLVIAVLASPALQGKTGKPEPDRVIPGDYDVWSVDWAPDGRIAFSGKQEGESGTATRIWLYRPEQAKPVLWTGTGSLVDSSPKWAPDGSGVVMVRKTVPTPERREFTTGIWWKEYPSGAGLRLTSGPQDRDPDWAPSGETLVFVRGDGLYNSSLLTIQKNGLGLTTLVANVQGFIATPHWGKDDKIYYTLLRQRKTVVEVAGQRFECWGLDRGSIWVYDLRTGENRPFLDNGDDNRHPVLSPDGRYLAYISSNGQPPVEERVVRDRGSLFVYDLASGTRFRVWDGVSLNGGPPCWSPDGTKLAFFSFRDNRPAVWSLKWKEHAQAETTSR</sequence>
<dbReference type="EMBL" id="JAAKDE010000001">
    <property type="protein sequence ID" value="MBA2131998.1"/>
    <property type="molecule type" value="Genomic_DNA"/>
</dbReference>
<dbReference type="AlphaFoldDB" id="A0A8J6HYH4"/>
<dbReference type="PANTHER" id="PTHR36842">
    <property type="entry name" value="PROTEIN TOLB HOMOLOG"/>
    <property type="match status" value="1"/>
</dbReference>
<dbReference type="Gene3D" id="2.120.10.30">
    <property type="entry name" value="TolB, C-terminal domain"/>
    <property type="match status" value="2"/>
</dbReference>
<organism evidence="3 4">
    <name type="scientific">Capillibacterium thermochitinicola</name>
    <dbReference type="NCBI Taxonomy" id="2699427"/>
    <lineage>
        <taxon>Bacteria</taxon>
        <taxon>Bacillati</taxon>
        <taxon>Bacillota</taxon>
        <taxon>Capillibacterium</taxon>
    </lineage>
</organism>
<feature type="signal peptide" evidence="2">
    <location>
        <begin position="1"/>
        <end position="20"/>
    </location>
</feature>
<evidence type="ECO:0000256" key="1">
    <source>
        <dbReference type="ARBA" id="ARBA00009820"/>
    </source>
</evidence>
<evidence type="ECO:0000256" key="2">
    <source>
        <dbReference type="SAM" id="SignalP"/>
    </source>
</evidence>
<comment type="similarity">
    <text evidence="1">Belongs to the TolB family.</text>
</comment>
<evidence type="ECO:0000313" key="3">
    <source>
        <dbReference type="EMBL" id="MBA2131998.1"/>
    </source>
</evidence>
<protein>
    <submittedName>
        <fullName evidence="3">PD40 domain-containing protein</fullName>
    </submittedName>
</protein>
<name>A0A8J6HYH4_9FIRM</name>
<dbReference type="Proteomes" id="UP000657177">
    <property type="component" value="Unassembled WGS sequence"/>
</dbReference>
<accession>A0A8J6HYH4</accession>
<dbReference type="InterPro" id="IPR011042">
    <property type="entry name" value="6-blade_b-propeller_TolB-like"/>
</dbReference>
<dbReference type="Pfam" id="PF07676">
    <property type="entry name" value="PD40"/>
    <property type="match status" value="3"/>
</dbReference>
<feature type="chain" id="PRO_5038929708" evidence="2">
    <location>
        <begin position="21"/>
        <end position="342"/>
    </location>
</feature>
<dbReference type="RefSeq" id="WP_181338439.1">
    <property type="nucleotide sequence ID" value="NZ_JAAKDE010000001.1"/>
</dbReference>
<gene>
    <name evidence="3" type="ORF">G5B42_00270</name>
</gene>
<comment type="caution">
    <text evidence="3">The sequence shown here is derived from an EMBL/GenBank/DDBJ whole genome shotgun (WGS) entry which is preliminary data.</text>
</comment>
<keyword evidence="2" id="KW-0732">Signal</keyword>
<reference evidence="3" key="1">
    <citation type="submission" date="2020-06" db="EMBL/GenBank/DDBJ databases">
        <title>Novel chitinolytic bacterium.</title>
        <authorList>
            <person name="Ungkulpasvich U."/>
            <person name="Kosugi A."/>
            <person name="Uke A."/>
        </authorList>
    </citation>
    <scope>NUCLEOTIDE SEQUENCE</scope>
    <source>
        <strain evidence="3">UUS1-1</strain>
    </source>
</reference>
<dbReference type="PANTHER" id="PTHR36842:SF1">
    <property type="entry name" value="PROTEIN TOLB"/>
    <property type="match status" value="1"/>
</dbReference>